<reference evidence="1" key="1">
    <citation type="submission" date="2017-02" db="EMBL/GenBank/DDBJ databases">
        <title>Delving into the versatile metabolic prowess of the omnipresent phylum Bacteroidetes.</title>
        <authorList>
            <person name="Nobu M.K."/>
            <person name="Mei R."/>
            <person name="Narihiro T."/>
            <person name="Kuroda K."/>
            <person name="Liu W.-T."/>
        </authorList>
    </citation>
    <scope>NUCLEOTIDE SEQUENCE</scope>
    <source>
        <strain evidence="1">ADurb.Bin160</strain>
    </source>
</reference>
<protein>
    <submittedName>
        <fullName evidence="1">Uncharacterized protein</fullName>
    </submittedName>
</protein>
<proteinExistence type="predicted"/>
<gene>
    <name evidence="1" type="ORF">BWY04_01252</name>
</gene>
<dbReference type="Proteomes" id="UP000485621">
    <property type="component" value="Unassembled WGS sequence"/>
</dbReference>
<dbReference type="AlphaFoldDB" id="A0A1V5ZKI3"/>
<name>A0A1V5ZKI3_9BACT</name>
<accession>A0A1V5ZKI3</accession>
<comment type="caution">
    <text evidence="1">The sequence shown here is derived from an EMBL/GenBank/DDBJ whole genome shotgun (WGS) entry which is preliminary data.</text>
</comment>
<dbReference type="EMBL" id="MWDB01000035">
    <property type="protein sequence ID" value="OQB40689.1"/>
    <property type="molecule type" value="Genomic_DNA"/>
</dbReference>
<evidence type="ECO:0000313" key="1">
    <source>
        <dbReference type="EMBL" id="OQB40689.1"/>
    </source>
</evidence>
<sequence>MPNGMDLAEITSWWQWSTNPSLMWESSPEYSGKVTFNYDNILLAMPQDYCENRSPQISEDIQLSIKNLSDGQKISTKPMIWFNVTAKNNIKRVSVSINDRVIGSKEYDGKSNDITDIISSNL</sequence>
<organism evidence="1">
    <name type="scientific">candidate division CPR1 bacterium ADurb.Bin160</name>
    <dbReference type="NCBI Taxonomy" id="1852826"/>
    <lineage>
        <taxon>Bacteria</taxon>
        <taxon>candidate division CPR1</taxon>
    </lineage>
</organism>